<protein>
    <submittedName>
        <fullName evidence="7">TetR family transcriptional regulator</fullName>
    </submittedName>
</protein>
<evidence type="ECO:0000256" key="3">
    <source>
        <dbReference type="ARBA" id="ARBA00023125"/>
    </source>
</evidence>
<dbReference type="InterPro" id="IPR036271">
    <property type="entry name" value="Tet_transcr_reg_TetR-rel_C_sf"/>
</dbReference>
<dbReference type="GO" id="GO:0045892">
    <property type="term" value="P:negative regulation of DNA-templated transcription"/>
    <property type="evidence" value="ECO:0007669"/>
    <property type="project" value="UniProtKB-ARBA"/>
</dbReference>
<reference evidence="9 10" key="1">
    <citation type="submission" date="2018-06" db="EMBL/GenBank/DDBJ databases">
        <title>Three novel Pseudomonas species isolated from symptomatic oak.</title>
        <authorList>
            <person name="Bueno-Gonzalez V."/>
            <person name="Brady C."/>
        </authorList>
    </citation>
    <scope>NUCLEOTIDE SEQUENCE [LARGE SCALE GENOMIC DNA]</scope>
    <source>
        <strain evidence="8 9">P26B</strain>
        <strain evidence="7 10">P6B</strain>
    </source>
</reference>
<dbReference type="EMBL" id="QJUM01000032">
    <property type="protein sequence ID" value="TBV01244.1"/>
    <property type="molecule type" value="Genomic_DNA"/>
</dbReference>
<keyword evidence="1" id="KW-0678">Repressor</keyword>
<dbReference type="PANTHER" id="PTHR30055">
    <property type="entry name" value="HTH-TYPE TRANSCRIPTIONAL REGULATOR RUTR"/>
    <property type="match status" value="1"/>
</dbReference>
<keyword evidence="3 5" id="KW-0238">DNA-binding</keyword>
<keyword evidence="9" id="KW-1185">Reference proteome</keyword>
<dbReference type="GO" id="GO:0000976">
    <property type="term" value="F:transcription cis-regulatory region binding"/>
    <property type="evidence" value="ECO:0007669"/>
    <property type="project" value="TreeGrafter"/>
</dbReference>
<keyword evidence="2" id="KW-0805">Transcription regulation</keyword>
<feature type="DNA-binding region" description="H-T-H motif" evidence="5">
    <location>
        <begin position="33"/>
        <end position="52"/>
    </location>
</feature>
<dbReference type="PRINTS" id="PR00455">
    <property type="entry name" value="HTHTETR"/>
</dbReference>
<evidence type="ECO:0000313" key="8">
    <source>
        <dbReference type="EMBL" id="TBV01244.1"/>
    </source>
</evidence>
<evidence type="ECO:0000256" key="2">
    <source>
        <dbReference type="ARBA" id="ARBA00023015"/>
    </source>
</evidence>
<comment type="caution">
    <text evidence="7">The sequence shown here is derived from an EMBL/GenBank/DDBJ whole genome shotgun (WGS) entry which is preliminary data.</text>
</comment>
<dbReference type="Pfam" id="PF00440">
    <property type="entry name" value="TetR_N"/>
    <property type="match status" value="1"/>
</dbReference>
<dbReference type="AlphaFoldDB" id="A0A4Q9QSS3"/>
<dbReference type="Gene3D" id="1.10.357.10">
    <property type="entry name" value="Tetracycline Repressor, domain 2"/>
    <property type="match status" value="1"/>
</dbReference>
<name>A0A4Q9QSS3_9GAMM</name>
<dbReference type="InterPro" id="IPR013572">
    <property type="entry name" value="Tscrpt_reg_MAATS_C"/>
</dbReference>
<evidence type="ECO:0000313" key="10">
    <source>
        <dbReference type="Proteomes" id="UP000293172"/>
    </source>
</evidence>
<evidence type="ECO:0000259" key="6">
    <source>
        <dbReference type="PROSITE" id="PS50977"/>
    </source>
</evidence>
<dbReference type="Proteomes" id="UP000291334">
    <property type="component" value="Unassembled WGS sequence"/>
</dbReference>
<keyword evidence="4" id="KW-0804">Transcription</keyword>
<evidence type="ECO:0000256" key="1">
    <source>
        <dbReference type="ARBA" id="ARBA00022491"/>
    </source>
</evidence>
<accession>A0A4Q9QSS3</accession>
<proteinExistence type="predicted"/>
<sequence>MARRTKEEAEETRAHILDAAERVFYAKGVSSASLADIAADAGVSRGAIYWHFQNKVELFQAMLERLRLPLEELAQACENENEPNPLGHMRQLLVHLLQRVAEDPQSRRVSEILQHKCEYTDDLGDLRQRMQAFSQECDQRIAKTLRNAVNQGQLPADLDCSRAAICMHAYIDGVQAHWLLSPDSYDLGSQAHAMVDALLDMLRNSPALRTA</sequence>
<dbReference type="InterPro" id="IPR009057">
    <property type="entry name" value="Homeodomain-like_sf"/>
</dbReference>
<evidence type="ECO:0000256" key="4">
    <source>
        <dbReference type="ARBA" id="ARBA00023163"/>
    </source>
</evidence>
<dbReference type="InterPro" id="IPR050109">
    <property type="entry name" value="HTH-type_TetR-like_transc_reg"/>
</dbReference>
<dbReference type="Pfam" id="PF08361">
    <property type="entry name" value="TetR_C_2"/>
    <property type="match status" value="1"/>
</dbReference>
<feature type="domain" description="HTH tetR-type" evidence="6">
    <location>
        <begin position="10"/>
        <end position="70"/>
    </location>
</feature>
<dbReference type="EMBL" id="QJUL01000063">
    <property type="protein sequence ID" value="TBU84822.1"/>
    <property type="molecule type" value="Genomic_DNA"/>
</dbReference>
<organism evidence="7 10">
    <name type="scientific">Phytopseudomonas dryadis</name>
    <dbReference type="NCBI Taxonomy" id="2487520"/>
    <lineage>
        <taxon>Bacteria</taxon>
        <taxon>Pseudomonadati</taxon>
        <taxon>Pseudomonadota</taxon>
        <taxon>Gammaproteobacteria</taxon>
        <taxon>Pseudomonadales</taxon>
        <taxon>Pseudomonadaceae</taxon>
        <taxon>Phytopseudomonas</taxon>
    </lineage>
</organism>
<evidence type="ECO:0000256" key="5">
    <source>
        <dbReference type="PROSITE-ProRule" id="PRU00335"/>
    </source>
</evidence>
<dbReference type="PANTHER" id="PTHR30055:SF240">
    <property type="entry name" value="HTH-TYPE TRANSCRIPTIONAL REGULATOR ACRR"/>
    <property type="match status" value="1"/>
</dbReference>
<evidence type="ECO:0000313" key="9">
    <source>
        <dbReference type="Proteomes" id="UP000291334"/>
    </source>
</evidence>
<dbReference type="RefSeq" id="WP_131176915.1">
    <property type="nucleotide sequence ID" value="NZ_QJUL01000063.1"/>
</dbReference>
<dbReference type="InterPro" id="IPR001647">
    <property type="entry name" value="HTH_TetR"/>
</dbReference>
<dbReference type="GO" id="GO:0003700">
    <property type="term" value="F:DNA-binding transcription factor activity"/>
    <property type="evidence" value="ECO:0007669"/>
    <property type="project" value="UniProtKB-ARBA"/>
</dbReference>
<dbReference type="InterPro" id="IPR023772">
    <property type="entry name" value="DNA-bd_HTH_TetR-type_CS"/>
</dbReference>
<dbReference type="FunFam" id="1.10.357.10:FF:000003">
    <property type="entry name" value="HTH-type transcriptional regulator AcrR"/>
    <property type="match status" value="1"/>
</dbReference>
<dbReference type="OrthoDB" id="5816932at2"/>
<evidence type="ECO:0000313" key="7">
    <source>
        <dbReference type="EMBL" id="TBU84822.1"/>
    </source>
</evidence>
<dbReference type="Proteomes" id="UP000293172">
    <property type="component" value="Unassembled WGS sequence"/>
</dbReference>
<dbReference type="PROSITE" id="PS50977">
    <property type="entry name" value="HTH_TETR_2"/>
    <property type="match status" value="1"/>
</dbReference>
<dbReference type="SUPFAM" id="SSF48498">
    <property type="entry name" value="Tetracyclin repressor-like, C-terminal domain"/>
    <property type="match status" value="1"/>
</dbReference>
<dbReference type="SUPFAM" id="SSF46689">
    <property type="entry name" value="Homeodomain-like"/>
    <property type="match status" value="1"/>
</dbReference>
<dbReference type="PROSITE" id="PS01081">
    <property type="entry name" value="HTH_TETR_1"/>
    <property type="match status" value="1"/>
</dbReference>
<gene>
    <name evidence="8" type="ORF">DNK34_21655</name>
    <name evidence="7" type="ORF">DNK44_24750</name>
</gene>